<comment type="subcellular location">
    <subcellularLocation>
        <location evidence="1">Cell membrane</location>
        <topology evidence="1">Single-pass membrane protein</topology>
    </subcellularLocation>
    <subcellularLocation>
        <location evidence="7">Cell membrane</location>
        <topology evidence="7">Single-pass type II membrane protein</topology>
    </subcellularLocation>
</comment>
<evidence type="ECO:0000256" key="1">
    <source>
        <dbReference type="ARBA" id="ARBA00004162"/>
    </source>
</evidence>
<keyword evidence="6 8" id="KW-0472">Membrane</keyword>
<comment type="caution">
    <text evidence="9">The sequence shown here is derived from an EMBL/GenBank/DDBJ whole genome shotgun (WGS) entry which is preliminary data.</text>
</comment>
<evidence type="ECO:0000313" key="9">
    <source>
        <dbReference type="EMBL" id="MCO5976149.1"/>
    </source>
</evidence>
<evidence type="ECO:0000256" key="8">
    <source>
        <dbReference type="SAM" id="Phobius"/>
    </source>
</evidence>
<reference evidence="9 10" key="1">
    <citation type="submission" date="2022-06" db="EMBL/GenBank/DDBJ databases">
        <title>Ideonella sp. NS12-5 Genome sequencing and assembly.</title>
        <authorList>
            <person name="Jung Y."/>
        </authorList>
    </citation>
    <scope>NUCLEOTIDE SEQUENCE [LARGE SCALE GENOMIC DNA]</scope>
    <source>
        <strain evidence="9 10">NS12-5</strain>
    </source>
</reference>
<keyword evidence="3" id="KW-1003">Cell membrane</keyword>
<keyword evidence="7" id="KW-0653">Protein transport</keyword>
<protein>
    <submittedName>
        <fullName evidence="9">Biopolymer transporter ExbD</fullName>
    </submittedName>
</protein>
<evidence type="ECO:0000256" key="6">
    <source>
        <dbReference type="ARBA" id="ARBA00023136"/>
    </source>
</evidence>
<keyword evidence="7" id="KW-0813">Transport</keyword>
<evidence type="ECO:0000256" key="2">
    <source>
        <dbReference type="ARBA" id="ARBA00005811"/>
    </source>
</evidence>
<evidence type="ECO:0000256" key="4">
    <source>
        <dbReference type="ARBA" id="ARBA00022692"/>
    </source>
</evidence>
<dbReference type="Gene3D" id="3.30.420.270">
    <property type="match status" value="1"/>
</dbReference>
<evidence type="ECO:0000256" key="7">
    <source>
        <dbReference type="RuleBase" id="RU003879"/>
    </source>
</evidence>
<organism evidence="9 10">
    <name type="scientific">Ideonella oryzae</name>
    <dbReference type="NCBI Taxonomy" id="2937441"/>
    <lineage>
        <taxon>Bacteria</taxon>
        <taxon>Pseudomonadati</taxon>
        <taxon>Pseudomonadota</taxon>
        <taxon>Betaproteobacteria</taxon>
        <taxon>Burkholderiales</taxon>
        <taxon>Sphaerotilaceae</taxon>
        <taxon>Ideonella</taxon>
    </lineage>
</organism>
<evidence type="ECO:0000313" key="10">
    <source>
        <dbReference type="Proteomes" id="UP001204851"/>
    </source>
</evidence>
<comment type="similarity">
    <text evidence="2 7">Belongs to the ExbD/TolR family.</text>
</comment>
<dbReference type="EMBL" id="JAMXMC010000003">
    <property type="protein sequence ID" value="MCO5976149.1"/>
    <property type="molecule type" value="Genomic_DNA"/>
</dbReference>
<keyword evidence="4 7" id="KW-0812">Transmembrane</keyword>
<gene>
    <name evidence="9" type="ORF">M0L44_05340</name>
</gene>
<evidence type="ECO:0000256" key="3">
    <source>
        <dbReference type="ARBA" id="ARBA00022475"/>
    </source>
</evidence>
<dbReference type="InterPro" id="IPR003400">
    <property type="entry name" value="ExbD"/>
</dbReference>
<evidence type="ECO:0000256" key="5">
    <source>
        <dbReference type="ARBA" id="ARBA00022989"/>
    </source>
</evidence>
<keyword evidence="10" id="KW-1185">Reference proteome</keyword>
<name>A0ABT1BIW0_9BURK</name>
<keyword evidence="5 8" id="KW-1133">Transmembrane helix</keyword>
<dbReference type="PANTHER" id="PTHR30558">
    <property type="entry name" value="EXBD MEMBRANE COMPONENT OF PMF-DRIVEN MACROMOLECULE IMPORT SYSTEM"/>
    <property type="match status" value="1"/>
</dbReference>
<dbReference type="Proteomes" id="UP001204851">
    <property type="component" value="Unassembled WGS sequence"/>
</dbReference>
<proteinExistence type="inferred from homology"/>
<dbReference type="Pfam" id="PF02472">
    <property type="entry name" value="ExbD"/>
    <property type="match status" value="1"/>
</dbReference>
<feature type="transmembrane region" description="Helical" evidence="8">
    <location>
        <begin position="21"/>
        <end position="40"/>
    </location>
</feature>
<dbReference type="RefSeq" id="WP_252768629.1">
    <property type="nucleotide sequence ID" value="NZ_JAMXMC010000003.1"/>
</dbReference>
<sequence>MPTLTPLQKRAARKARNHTDLDMNLVSLIDVFTILIFFLLSNSSEVDILPSTKSVRLPESTAEVAPQDTLVVVVSPEEIIVDGKTVARVADVQAAPTDLIAPLTAALQQQQATRRAVRAENAPLSQVVTIMGDQSIPYQLLRKVMTSCAQAGFSDVRFAVRQKVEKT</sequence>
<accession>A0ABT1BIW0</accession>